<evidence type="ECO:0000313" key="1">
    <source>
        <dbReference type="EMBL" id="QDH89308.1"/>
    </source>
</evidence>
<reference evidence="1" key="1">
    <citation type="submission" date="2019-05" db="EMBL/GenBank/DDBJ databases">
        <title>Metatranscriptomic reconstruction reveals RNA viruses with the potential to shape carbon cycling in soil.</title>
        <authorList>
            <person name="Starr E.P."/>
            <person name="Nuccio E."/>
            <person name="Pett-Ridge J."/>
            <person name="Banfield J.F."/>
            <person name="Firestone M.K."/>
        </authorList>
    </citation>
    <scope>NUCLEOTIDE SEQUENCE</scope>
    <source>
        <strain evidence="1">H1_Bulk_Litter_6_scaffold_453</strain>
    </source>
</reference>
<dbReference type="Gene3D" id="2.40.160.220">
    <property type="match status" value="1"/>
</dbReference>
<protein>
    <submittedName>
        <fullName evidence="1">Uncharacterized protein</fullName>
    </submittedName>
</protein>
<accession>A0A514D6Q2</accession>
<sequence>MALGNTLTITLDGSGGTAKVLNLIDDGNYSSEYFLPGTTSNFRAKVRHSKESAKAGAIQYIRHNVEFTEEVFADGATPAFIRQAYFVIRHKEGDVEASVTDLGEALSFFMTDTTLTKLFGWES</sequence>
<dbReference type="InterPro" id="IPR054457">
    <property type="entry name" value="PhiCb5_coat"/>
</dbReference>
<organism evidence="1">
    <name type="scientific">Leviviridae sp</name>
    <dbReference type="NCBI Taxonomy" id="2027243"/>
    <lineage>
        <taxon>Viruses</taxon>
        <taxon>Riboviria</taxon>
        <taxon>Orthornavirae</taxon>
        <taxon>Lenarviricota</taxon>
        <taxon>Leviviricetes</taxon>
        <taxon>Norzivirales</taxon>
        <taxon>Fiersviridae</taxon>
    </lineage>
</organism>
<name>A0A514D6Q2_9VIRU</name>
<proteinExistence type="predicted"/>
<dbReference type="Pfam" id="PF22387">
    <property type="entry name" value="PhiCb5_coat"/>
    <property type="match status" value="1"/>
</dbReference>
<gene>
    <name evidence="1" type="ORF">H1BulkLitter6453_000002</name>
</gene>
<dbReference type="EMBL" id="MN034746">
    <property type="protein sequence ID" value="QDH89308.1"/>
    <property type="molecule type" value="Genomic_RNA"/>
</dbReference>